<protein>
    <recommendedName>
        <fullName evidence="6">Glutaredoxin</fullName>
    </recommendedName>
</protein>
<reference evidence="8" key="1">
    <citation type="submission" date="2021-03" db="EMBL/GenBank/DDBJ databases">
        <authorList>
            <person name="Wang G."/>
        </authorList>
    </citation>
    <scope>NUCLEOTIDE SEQUENCE</scope>
    <source>
        <strain evidence="8">KCTC 12899</strain>
    </source>
</reference>
<evidence type="ECO:0000313" key="8">
    <source>
        <dbReference type="EMBL" id="MBO1323138.1"/>
    </source>
</evidence>
<dbReference type="PRINTS" id="PR00160">
    <property type="entry name" value="GLUTAREDOXIN"/>
</dbReference>
<dbReference type="InterPro" id="IPR014025">
    <property type="entry name" value="Glutaredoxin_subgr"/>
</dbReference>
<sequence length="92" mass="9809">MSDVKAEVVMYTTPWCPYCTAAKRLFSAKGVSFKDVDVSGDQAMRAKLVEMSGGRTTVPQIFINGAPIGGFDDINALERGKKLDALLAVAPA</sequence>
<dbReference type="RefSeq" id="WP_207863109.1">
    <property type="nucleotide sequence ID" value="NZ_JAFREP010000051.1"/>
</dbReference>
<dbReference type="SUPFAM" id="SSF52833">
    <property type="entry name" value="Thioredoxin-like"/>
    <property type="match status" value="1"/>
</dbReference>
<dbReference type="PANTHER" id="PTHR45694">
    <property type="entry name" value="GLUTAREDOXIN 2"/>
    <property type="match status" value="1"/>
</dbReference>
<feature type="domain" description="Glutaredoxin" evidence="7">
    <location>
        <begin position="8"/>
        <end position="65"/>
    </location>
</feature>
<organism evidence="8 9">
    <name type="scientific">Acanthopleuribacter pedis</name>
    <dbReference type="NCBI Taxonomy" id="442870"/>
    <lineage>
        <taxon>Bacteria</taxon>
        <taxon>Pseudomonadati</taxon>
        <taxon>Acidobacteriota</taxon>
        <taxon>Holophagae</taxon>
        <taxon>Acanthopleuribacterales</taxon>
        <taxon>Acanthopleuribacteraceae</taxon>
        <taxon>Acanthopleuribacter</taxon>
    </lineage>
</organism>
<evidence type="ECO:0000256" key="5">
    <source>
        <dbReference type="ARBA" id="ARBA00023284"/>
    </source>
</evidence>
<dbReference type="Proteomes" id="UP000664417">
    <property type="component" value="Unassembled WGS sequence"/>
</dbReference>
<dbReference type="CDD" id="cd03418">
    <property type="entry name" value="GRX_GRXb_1_3_like"/>
    <property type="match status" value="1"/>
</dbReference>
<dbReference type="InterPro" id="IPR011900">
    <property type="entry name" value="GRX_bact"/>
</dbReference>
<dbReference type="Pfam" id="PF00462">
    <property type="entry name" value="Glutaredoxin"/>
    <property type="match status" value="1"/>
</dbReference>
<dbReference type="InterPro" id="IPR036249">
    <property type="entry name" value="Thioredoxin-like_sf"/>
</dbReference>
<comment type="function">
    <text evidence="6">Has a glutathione-disulfide oxidoreductase activity in the presence of NADPH and glutathione reductase. Reduces low molecular weight disulfides and proteins.</text>
</comment>
<gene>
    <name evidence="8" type="primary">grxC</name>
    <name evidence="8" type="ORF">J3U88_32035</name>
</gene>
<name>A0A8J7QSV5_9BACT</name>
<keyword evidence="9" id="KW-1185">Reference proteome</keyword>
<evidence type="ECO:0000256" key="1">
    <source>
        <dbReference type="ARBA" id="ARBA00007787"/>
    </source>
</evidence>
<keyword evidence="3 6" id="KW-0249">Electron transport</keyword>
<evidence type="ECO:0000256" key="4">
    <source>
        <dbReference type="ARBA" id="ARBA00023157"/>
    </source>
</evidence>
<keyword evidence="6" id="KW-0963">Cytoplasm</keyword>
<comment type="similarity">
    <text evidence="1 6">Belongs to the glutaredoxin family.</text>
</comment>
<accession>A0A8J7QSV5</accession>
<evidence type="ECO:0000259" key="7">
    <source>
        <dbReference type="Pfam" id="PF00462"/>
    </source>
</evidence>
<keyword evidence="2 6" id="KW-0813">Transport</keyword>
<keyword evidence="5 6" id="KW-0676">Redox-active center</keyword>
<dbReference type="PROSITE" id="PS51354">
    <property type="entry name" value="GLUTAREDOXIN_2"/>
    <property type="match status" value="1"/>
</dbReference>
<keyword evidence="4" id="KW-1015">Disulfide bond</keyword>
<evidence type="ECO:0000256" key="2">
    <source>
        <dbReference type="ARBA" id="ARBA00022448"/>
    </source>
</evidence>
<evidence type="ECO:0000256" key="3">
    <source>
        <dbReference type="ARBA" id="ARBA00022982"/>
    </source>
</evidence>
<dbReference type="InterPro" id="IPR011767">
    <property type="entry name" value="GLR_AS"/>
</dbReference>
<comment type="caution">
    <text evidence="8">The sequence shown here is derived from an EMBL/GenBank/DDBJ whole genome shotgun (WGS) entry which is preliminary data.</text>
</comment>
<dbReference type="GO" id="GO:0045454">
    <property type="term" value="P:cell redox homeostasis"/>
    <property type="evidence" value="ECO:0007669"/>
    <property type="project" value="InterPro"/>
</dbReference>
<dbReference type="GO" id="GO:0005737">
    <property type="term" value="C:cytoplasm"/>
    <property type="evidence" value="ECO:0007669"/>
    <property type="project" value="TreeGrafter"/>
</dbReference>
<dbReference type="PANTHER" id="PTHR45694:SF18">
    <property type="entry name" value="GLUTAREDOXIN-1-RELATED"/>
    <property type="match status" value="1"/>
</dbReference>
<proteinExistence type="inferred from homology"/>
<evidence type="ECO:0000313" key="9">
    <source>
        <dbReference type="Proteomes" id="UP000664417"/>
    </source>
</evidence>
<dbReference type="EMBL" id="JAFREP010000051">
    <property type="protein sequence ID" value="MBO1323138.1"/>
    <property type="molecule type" value="Genomic_DNA"/>
</dbReference>
<dbReference type="AlphaFoldDB" id="A0A8J7QSV5"/>
<dbReference type="GO" id="GO:0034599">
    <property type="term" value="P:cellular response to oxidative stress"/>
    <property type="evidence" value="ECO:0007669"/>
    <property type="project" value="TreeGrafter"/>
</dbReference>
<evidence type="ECO:0000256" key="6">
    <source>
        <dbReference type="RuleBase" id="RU364065"/>
    </source>
</evidence>
<dbReference type="Gene3D" id="3.40.30.10">
    <property type="entry name" value="Glutaredoxin"/>
    <property type="match status" value="1"/>
</dbReference>
<dbReference type="NCBIfam" id="TIGR02181">
    <property type="entry name" value="GRX_bact"/>
    <property type="match status" value="1"/>
</dbReference>
<dbReference type="PROSITE" id="PS00195">
    <property type="entry name" value="GLUTAREDOXIN_1"/>
    <property type="match status" value="1"/>
</dbReference>
<dbReference type="InterPro" id="IPR002109">
    <property type="entry name" value="Glutaredoxin"/>
</dbReference>
<dbReference type="GO" id="GO:0015038">
    <property type="term" value="F:glutathione disulfide oxidoreductase activity"/>
    <property type="evidence" value="ECO:0007669"/>
    <property type="project" value="UniProtKB-UniRule"/>
</dbReference>